<dbReference type="EMBL" id="UOET01000286">
    <property type="protein sequence ID" value="VAW28771.1"/>
    <property type="molecule type" value="Genomic_DNA"/>
</dbReference>
<reference evidence="3" key="1">
    <citation type="submission" date="2018-06" db="EMBL/GenBank/DDBJ databases">
        <authorList>
            <person name="Zhirakovskaya E."/>
        </authorList>
    </citation>
    <scope>NUCLEOTIDE SEQUENCE</scope>
</reference>
<accession>A0A3B0UCT1</accession>
<dbReference type="AlphaFoldDB" id="A0A3B0UCT1"/>
<dbReference type="InterPro" id="IPR036709">
    <property type="entry name" value="Autotransporte_beta_dom_sf"/>
</dbReference>
<dbReference type="InterPro" id="IPR027385">
    <property type="entry name" value="Beta-barrel_OMP"/>
</dbReference>
<organism evidence="3">
    <name type="scientific">hydrothermal vent metagenome</name>
    <dbReference type="NCBI Taxonomy" id="652676"/>
    <lineage>
        <taxon>unclassified sequences</taxon>
        <taxon>metagenomes</taxon>
        <taxon>ecological metagenomes</taxon>
    </lineage>
</organism>
<gene>
    <name evidence="3" type="ORF">MNBD_BACTEROID07-2071</name>
</gene>
<dbReference type="Pfam" id="PF13505">
    <property type="entry name" value="OMP_b-brl"/>
    <property type="match status" value="1"/>
</dbReference>
<evidence type="ECO:0000259" key="2">
    <source>
        <dbReference type="Pfam" id="PF13505"/>
    </source>
</evidence>
<keyword evidence="1" id="KW-0732">Signal</keyword>
<dbReference type="SUPFAM" id="SSF103515">
    <property type="entry name" value="Autotransporter"/>
    <property type="match status" value="1"/>
</dbReference>
<sequence>MKKIVLSGFLLLLSLLSFGQSTKKMKGFLKFGTGVYLDISRLSDYKTSKDENTGLSPQAVVPGKTIWIEGGYNFNNGLFVSAGVMYELTKIKRTDIFYPGQKELYFEGNYSLNIGYEFNLGKGNRFMPALGVLYNRFTTSHATFLPDINNSIHPVLLNNIDSEIGLNLLLDYYYQFNNNLFIGARAGVYYVLGFEGITLTPVLGVKF</sequence>
<evidence type="ECO:0000313" key="3">
    <source>
        <dbReference type="EMBL" id="VAW28771.1"/>
    </source>
</evidence>
<proteinExistence type="predicted"/>
<name>A0A3B0UCT1_9ZZZZ</name>
<evidence type="ECO:0000256" key="1">
    <source>
        <dbReference type="ARBA" id="ARBA00022729"/>
    </source>
</evidence>
<feature type="domain" description="Outer membrane protein beta-barrel" evidence="2">
    <location>
        <begin position="11"/>
        <end position="190"/>
    </location>
</feature>
<protein>
    <recommendedName>
        <fullName evidence="2">Outer membrane protein beta-barrel domain-containing protein</fullName>
    </recommendedName>
</protein>